<evidence type="ECO:0000313" key="5">
    <source>
        <dbReference type="EMBL" id="ORY86762.1"/>
    </source>
</evidence>
<dbReference type="OMA" id="MCILLTN"/>
<dbReference type="EMBL" id="MCFI01000002">
    <property type="protein sequence ID" value="ORY86762.1"/>
    <property type="molecule type" value="Genomic_DNA"/>
</dbReference>
<gene>
    <name evidence="5" type="ORF">BCR37DRAFT_376000</name>
</gene>
<dbReference type="SUPFAM" id="SSF48371">
    <property type="entry name" value="ARM repeat"/>
    <property type="match status" value="1"/>
</dbReference>
<dbReference type="PANTHER" id="PTHR13387">
    <property type="entry name" value="PROTEIN HGH1 HOMOLOG"/>
    <property type="match status" value="1"/>
</dbReference>
<reference evidence="5 6" key="1">
    <citation type="submission" date="2016-07" db="EMBL/GenBank/DDBJ databases">
        <title>Pervasive Adenine N6-methylation of Active Genes in Fungi.</title>
        <authorList>
            <consortium name="DOE Joint Genome Institute"/>
            <person name="Mondo S.J."/>
            <person name="Dannebaum R.O."/>
            <person name="Kuo R.C."/>
            <person name="Labutti K."/>
            <person name="Haridas S."/>
            <person name="Kuo A."/>
            <person name="Salamov A."/>
            <person name="Ahrendt S.R."/>
            <person name="Lipzen A."/>
            <person name="Sullivan W."/>
            <person name="Andreopoulos W.B."/>
            <person name="Clum A."/>
            <person name="Lindquist E."/>
            <person name="Daum C."/>
            <person name="Ramamoorthy G.K."/>
            <person name="Gryganskyi A."/>
            <person name="Culley D."/>
            <person name="Magnuson J.K."/>
            <person name="James T.Y."/>
            <person name="O'Malley M.A."/>
            <person name="Stajich J.E."/>
            <person name="Spatafora J.W."/>
            <person name="Visel A."/>
            <person name="Grigoriev I.V."/>
        </authorList>
    </citation>
    <scope>NUCLEOTIDE SEQUENCE [LARGE SCALE GENOMIC DNA]</scope>
    <source>
        <strain evidence="5 6">12-1054</strain>
    </source>
</reference>
<keyword evidence="6" id="KW-1185">Reference proteome</keyword>
<comment type="caution">
    <text evidence="5">The sequence shown here is derived from an EMBL/GenBank/DDBJ whole genome shotgun (WGS) entry which is preliminary data.</text>
</comment>
<proteinExistence type="inferred from homology"/>
<protein>
    <recommendedName>
        <fullName evidence="2">Protein HGH1 homolog</fullName>
    </recommendedName>
</protein>
<dbReference type="Proteomes" id="UP000193685">
    <property type="component" value="Unassembled WGS sequence"/>
</dbReference>
<dbReference type="InterPro" id="IPR016024">
    <property type="entry name" value="ARM-type_fold"/>
</dbReference>
<dbReference type="OrthoDB" id="338814at2759"/>
<evidence type="ECO:0000256" key="1">
    <source>
        <dbReference type="ARBA" id="ARBA00006712"/>
    </source>
</evidence>
<dbReference type="Pfam" id="PF04063">
    <property type="entry name" value="DUF383"/>
    <property type="match status" value="1"/>
</dbReference>
<dbReference type="STRING" id="56484.A0A1Y2FRX7"/>
<dbReference type="GeneID" id="63785102"/>
<dbReference type="InterPro" id="IPR011989">
    <property type="entry name" value="ARM-like"/>
</dbReference>
<evidence type="ECO:0000259" key="3">
    <source>
        <dbReference type="Pfam" id="PF04063"/>
    </source>
</evidence>
<comment type="similarity">
    <text evidence="1">Belongs to the HGH1 family.</text>
</comment>
<accession>A0A1Y2FRX7</accession>
<feature type="domain" description="Protein HGH1 C-terminal" evidence="4">
    <location>
        <begin position="289"/>
        <end position="344"/>
    </location>
</feature>
<dbReference type="Pfam" id="PF04064">
    <property type="entry name" value="DUF384"/>
    <property type="match status" value="1"/>
</dbReference>
<dbReference type="InterPro" id="IPR039717">
    <property type="entry name" value="Hgh1"/>
</dbReference>
<feature type="domain" description="Protein HGH1 N-terminal" evidence="3">
    <location>
        <begin position="100"/>
        <end position="282"/>
    </location>
</feature>
<evidence type="ECO:0000313" key="6">
    <source>
        <dbReference type="Proteomes" id="UP000193685"/>
    </source>
</evidence>
<dbReference type="Gene3D" id="1.25.10.10">
    <property type="entry name" value="Leucine-rich Repeat Variant"/>
    <property type="match status" value="1"/>
</dbReference>
<evidence type="ECO:0000256" key="2">
    <source>
        <dbReference type="ARBA" id="ARBA00014076"/>
    </source>
</evidence>
<dbReference type="InterPro" id="IPR007205">
    <property type="entry name" value="Protein_HGH1_N"/>
</dbReference>
<evidence type="ECO:0000259" key="4">
    <source>
        <dbReference type="Pfam" id="PF04064"/>
    </source>
</evidence>
<sequence>MAPMDQKLLQELVGFLHDKNPQVRAVAAQELVPYSSNKNNLTHIFKANNFRAITDLRILVLDEPKTAHDSLTCLINLSQDLLIRAKLMDDLFFNQLLAIIVSKDHGLADLACMLLSNLAKGDQIKSLLTLKRKSLGDISQSTEAMNQLMDCFVQGAEKKLNPYANFDFLANLFSDLTRFEEVRLFFLQKQDYDDTVPLSKLVVFTEVESHVRRTGVASVIKNCCFAVKNHPQILDEAGINILPYILAPLCGPDEYSEEENEGMFDELQLLPEDKKRESDPFVVTIHLDTLLLLCSTREARDHLRKRQVYPIIRQLHLALPNEEEVSECCEKLANMLMRDEEDEESNTIPPQTLAALEEEDEEMLIQEL</sequence>
<dbReference type="InterPro" id="IPR007206">
    <property type="entry name" value="Protein_HGH1_C"/>
</dbReference>
<dbReference type="PANTHER" id="PTHR13387:SF9">
    <property type="entry name" value="PROTEIN HGH1 HOMOLOG"/>
    <property type="match status" value="1"/>
</dbReference>
<name>A0A1Y2FRX7_PROLT</name>
<dbReference type="RefSeq" id="XP_040727618.1">
    <property type="nucleotide sequence ID" value="XM_040868503.1"/>
</dbReference>
<dbReference type="AlphaFoldDB" id="A0A1Y2FRX7"/>
<organism evidence="5 6">
    <name type="scientific">Protomyces lactucae-debilis</name>
    <dbReference type="NCBI Taxonomy" id="2754530"/>
    <lineage>
        <taxon>Eukaryota</taxon>
        <taxon>Fungi</taxon>
        <taxon>Dikarya</taxon>
        <taxon>Ascomycota</taxon>
        <taxon>Taphrinomycotina</taxon>
        <taxon>Taphrinomycetes</taxon>
        <taxon>Taphrinales</taxon>
        <taxon>Protomycetaceae</taxon>
        <taxon>Protomyces</taxon>
    </lineage>
</organism>